<accession>A0ABW0VNS2</accession>
<sequence length="77" mass="8598">MRLEPGHYITLAIAAVGFITWLVRLEGRVNALKAKEAGHDATRDEVIRLQEQVKFLTSAIQDLAGSMRPAARRRIAE</sequence>
<protein>
    <submittedName>
        <fullName evidence="2">Uncharacterized protein</fullName>
    </submittedName>
</protein>
<evidence type="ECO:0000256" key="1">
    <source>
        <dbReference type="SAM" id="Phobius"/>
    </source>
</evidence>
<gene>
    <name evidence="2" type="ORF">ACFPZF_40290</name>
</gene>
<keyword evidence="1" id="KW-1133">Transmembrane helix</keyword>
<keyword evidence="1" id="KW-0472">Membrane</keyword>
<proteinExistence type="predicted"/>
<dbReference type="RefSeq" id="WP_380233046.1">
    <property type="nucleotide sequence ID" value="NZ_JBHSOC010000250.1"/>
</dbReference>
<name>A0ABW0VNS2_9ACTN</name>
<keyword evidence="1" id="KW-0812">Transmembrane</keyword>
<dbReference type="EMBL" id="JBHSOC010000250">
    <property type="protein sequence ID" value="MFC5647517.1"/>
    <property type="molecule type" value="Genomic_DNA"/>
</dbReference>
<feature type="transmembrane region" description="Helical" evidence="1">
    <location>
        <begin position="6"/>
        <end position="25"/>
    </location>
</feature>
<dbReference type="Proteomes" id="UP001596066">
    <property type="component" value="Unassembled WGS sequence"/>
</dbReference>
<evidence type="ECO:0000313" key="3">
    <source>
        <dbReference type="Proteomes" id="UP001596066"/>
    </source>
</evidence>
<keyword evidence="3" id="KW-1185">Reference proteome</keyword>
<evidence type="ECO:0000313" key="2">
    <source>
        <dbReference type="EMBL" id="MFC5647517.1"/>
    </source>
</evidence>
<comment type="caution">
    <text evidence="2">The sequence shown here is derived from an EMBL/GenBank/DDBJ whole genome shotgun (WGS) entry which is preliminary data.</text>
</comment>
<organism evidence="2 3">
    <name type="scientific">Kitasatospora cinereorecta</name>
    <dbReference type="NCBI Taxonomy" id="285560"/>
    <lineage>
        <taxon>Bacteria</taxon>
        <taxon>Bacillati</taxon>
        <taxon>Actinomycetota</taxon>
        <taxon>Actinomycetes</taxon>
        <taxon>Kitasatosporales</taxon>
        <taxon>Streptomycetaceae</taxon>
        <taxon>Kitasatospora</taxon>
    </lineage>
</organism>
<reference evidence="3" key="1">
    <citation type="journal article" date="2019" name="Int. J. Syst. Evol. Microbiol.">
        <title>The Global Catalogue of Microorganisms (GCM) 10K type strain sequencing project: providing services to taxonomists for standard genome sequencing and annotation.</title>
        <authorList>
            <consortium name="The Broad Institute Genomics Platform"/>
            <consortium name="The Broad Institute Genome Sequencing Center for Infectious Disease"/>
            <person name="Wu L."/>
            <person name="Ma J."/>
        </authorList>
    </citation>
    <scope>NUCLEOTIDE SEQUENCE [LARGE SCALE GENOMIC DNA]</scope>
    <source>
        <strain evidence="3">CGMCC 4.1622</strain>
    </source>
</reference>